<accession>Q28D90</accession>
<dbReference type="SUPFAM" id="SSF160696">
    <property type="entry name" value="BTG domain-like"/>
    <property type="match status" value="1"/>
</dbReference>
<dbReference type="InterPro" id="IPR033332">
    <property type="entry name" value="BTG"/>
</dbReference>
<dbReference type="Pfam" id="PF07742">
    <property type="entry name" value="BTG"/>
    <property type="match status" value="1"/>
</dbReference>
<evidence type="ECO:0000313" key="4">
    <source>
        <dbReference type="EMBL" id="CAJ82011.1"/>
    </source>
</evidence>
<dbReference type="InterPro" id="IPR002087">
    <property type="entry name" value="Anti_prolifrtn"/>
</dbReference>
<dbReference type="EMBL" id="CR855632">
    <property type="protein sequence ID" value="CAJ82011.1"/>
    <property type="molecule type" value="mRNA"/>
</dbReference>
<feature type="domain" description="Anti-proliferative protein" evidence="3">
    <location>
        <begin position="88"/>
        <end position="107"/>
    </location>
</feature>
<dbReference type="PROSITE" id="PS01203">
    <property type="entry name" value="BTG_2"/>
    <property type="match status" value="1"/>
</dbReference>
<feature type="region of interest" description="Disordered" evidence="2">
    <location>
        <begin position="116"/>
        <end position="166"/>
    </location>
</feature>
<gene>
    <name evidence="4" type="primary">btg3</name>
    <name evidence="4" type="ORF">TGas001p15.1-001</name>
</gene>
<dbReference type="PRINTS" id="PR00310">
    <property type="entry name" value="ANTIPRLFBTG1"/>
</dbReference>
<dbReference type="SMART" id="SM00099">
    <property type="entry name" value="btg1"/>
    <property type="match status" value="1"/>
</dbReference>
<dbReference type="Gene3D" id="3.90.640.90">
    <property type="entry name" value="Anti-proliferative protein, N-terminal domain"/>
    <property type="match status" value="1"/>
</dbReference>
<organism evidence="4">
    <name type="scientific">Xenopus tropicalis</name>
    <name type="common">Western clawed frog</name>
    <name type="synonym">Silurana tropicalis</name>
    <dbReference type="NCBI Taxonomy" id="8364"/>
    <lineage>
        <taxon>Eukaryota</taxon>
        <taxon>Metazoa</taxon>
        <taxon>Chordata</taxon>
        <taxon>Craniata</taxon>
        <taxon>Vertebrata</taxon>
        <taxon>Euteleostomi</taxon>
        <taxon>Amphibia</taxon>
        <taxon>Batrachia</taxon>
        <taxon>Anura</taxon>
        <taxon>Pipoidea</taxon>
        <taxon>Pipidae</taxon>
        <taxon>Xenopodinae</taxon>
        <taxon>Xenopus</taxon>
        <taxon>Silurana</taxon>
    </lineage>
</organism>
<feature type="compositionally biased region" description="Low complexity" evidence="2">
    <location>
        <begin position="140"/>
        <end position="149"/>
    </location>
</feature>
<evidence type="ECO:0000259" key="3">
    <source>
        <dbReference type="PROSITE" id="PS01203"/>
    </source>
</evidence>
<dbReference type="FunFam" id="3.90.640.90:FF:000002">
    <property type="entry name" value="BTG anti-proliferation factor 4"/>
    <property type="match status" value="1"/>
</dbReference>
<protein>
    <submittedName>
        <fullName evidence="4">BTG family, member 3</fullName>
    </submittedName>
</protein>
<evidence type="ECO:0000256" key="1">
    <source>
        <dbReference type="ARBA" id="ARBA00007989"/>
    </source>
</evidence>
<proteinExistence type="evidence at transcript level"/>
<dbReference type="AlphaFoldDB" id="Q28D90"/>
<dbReference type="PANTHER" id="PTHR22978">
    <property type="entry name" value="B-CELL TRANSLOCATION GENE"/>
    <property type="match status" value="1"/>
</dbReference>
<reference evidence="4" key="1">
    <citation type="submission" date="2006-10" db="EMBL/GenBank/DDBJ databases">
        <authorList>
            <person name="Amaya E."/>
            <person name="Ashurst J.L."/>
            <person name="Bonfield J.K."/>
            <person name="Croning M.D.R."/>
            <person name="Chen C-K."/>
            <person name="Davies R.M."/>
            <person name="Francis M.D."/>
            <person name="Garrett N."/>
            <person name="Gilchrist M.J."/>
            <person name="Grafham D.V."/>
            <person name="McLaren S.R."/>
            <person name="Papalopulu N."/>
            <person name="Rogers J."/>
            <person name="Smith J.C."/>
            <person name="Taylor R.G."/>
            <person name="Voigt J."/>
            <person name="Zorn A.M."/>
        </authorList>
    </citation>
    <scope>NUCLEOTIDE SEQUENCE</scope>
</reference>
<dbReference type="PANTHER" id="PTHR22978:SF45">
    <property type="entry name" value="B-CELL TRANSLOCATION GENE 5"/>
    <property type="match status" value="1"/>
</dbReference>
<comment type="similarity">
    <text evidence="1">Belongs to the BTG family.</text>
</comment>
<name>Q28D90_XENTR</name>
<dbReference type="InterPro" id="IPR036054">
    <property type="entry name" value="BTG-like_sf"/>
</dbReference>
<sequence length="192" mass="21464">MHEEVKLGAAYIVRLLNRHQKLDSEQVERFTQTLTSMLCDKFEGHWYPDSPQKGQAYRCIRIEQSHPVDETVLQACVQSGLRYSQLALPRDMSLWIDPEEVSCRLGESCRPFIVKAPEDQKISKSQSPDPETSDYHSDGSDTTGPPSESSSEDEEQGGNKKTTSTCQAVTKKIGHSVLLQPFSSIPCLLPVP</sequence>
<evidence type="ECO:0000256" key="2">
    <source>
        <dbReference type="SAM" id="MobiDB-lite"/>
    </source>
</evidence>